<feature type="domain" description="Solute-binding protein family 3/N-terminal" evidence="3">
    <location>
        <begin position="26"/>
        <end position="252"/>
    </location>
</feature>
<dbReference type="Gene3D" id="3.40.190.10">
    <property type="entry name" value="Periplasmic binding protein-like II"/>
    <property type="match status" value="2"/>
</dbReference>
<gene>
    <name evidence="4" type="ORF">O4H49_02555</name>
</gene>
<dbReference type="EMBL" id="JAPWGY010000001">
    <property type="protein sequence ID" value="MCZ4279642.1"/>
    <property type="molecule type" value="Genomic_DNA"/>
</dbReference>
<dbReference type="InterPro" id="IPR001638">
    <property type="entry name" value="Solute-binding_3/MltF_N"/>
</dbReference>
<evidence type="ECO:0000259" key="3">
    <source>
        <dbReference type="SMART" id="SM00062"/>
    </source>
</evidence>
<evidence type="ECO:0000313" key="5">
    <source>
        <dbReference type="Proteomes" id="UP001069802"/>
    </source>
</evidence>
<dbReference type="PANTHER" id="PTHR35936">
    <property type="entry name" value="MEMBRANE-BOUND LYTIC MUREIN TRANSGLYCOSYLASE F"/>
    <property type="match status" value="1"/>
</dbReference>
<dbReference type="PANTHER" id="PTHR35936:SF25">
    <property type="entry name" value="ABC TRANSPORTER SUBSTRATE-BINDING PROTEIN"/>
    <property type="match status" value="1"/>
</dbReference>
<evidence type="ECO:0000256" key="1">
    <source>
        <dbReference type="ARBA" id="ARBA00022729"/>
    </source>
</evidence>
<evidence type="ECO:0000256" key="2">
    <source>
        <dbReference type="SAM" id="SignalP"/>
    </source>
</evidence>
<comment type="caution">
    <text evidence="4">The sequence shown here is derived from an EMBL/GenBank/DDBJ whole genome shotgun (WGS) entry which is preliminary data.</text>
</comment>
<evidence type="ECO:0000313" key="4">
    <source>
        <dbReference type="EMBL" id="MCZ4279642.1"/>
    </source>
</evidence>
<keyword evidence="5" id="KW-1185">Reference proteome</keyword>
<proteinExistence type="predicted"/>
<dbReference type="RefSeq" id="WP_269421842.1">
    <property type="nucleotide sequence ID" value="NZ_JAPWGY010000001.1"/>
</dbReference>
<keyword evidence="1 2" id="KW-0732">Signal</keyword>
<name>A0ABT4LI12_9PROT</name>
<dbReference type="SUPFAM" id="SSF53850">
    <property type="entry name" value="Periplasmic binding protein-like II"/>
    <property type="match status" value="1"/>
</dbReference>
<feature type="signal peptide" evidence="2">
    <location>
        <begin position="1"/>
        <end position="21"/>
    </location>
</feature>
<reference evidence="4" key="1">
    <citation type="submission" date="2022-12" db="EMBL/GenBank/DDBJ databases">
        <title>Bacterial isolates from different developmental stages of Nematostella vectensis.</title>
        <authorList>
            <person name="Fraune S."/>
        </authorList>
    </citation>
    <scope>NUCLEOTIDE SEQUENCE</scope>
    <source>
        <strain evidence="4">G21630-S1</strain>
    </source>
</reference>
<organism evidence="4 5">
    <name type="scientific">Kiloniella laminariae</name>
    <dbReference type="NCBI Taxonomy" id="454162"/>
    <lineage>
        <taxon>Bacteria</taxon>
        <taxon>Pseudomonadati</taxon>
        <taxon>Pseudomonadota</taxon>
        <taxon>Alphaproteobacteria</taxon>
        <taxon>Rhodospirillales</taxon>
        <taxon>Kiloniellaceae</taxon>
        <taxon>Kiloniella</taxon>
    </lineage>
</organism>
<feature type="chain" id="PRO_5045840072" evidence="2">
    <location>
        <begin position="22"/>
        <end position="258"/>
    </location>
</feature>
<dbReference type="Proteomes" id="UP001069802">
    <property type="component" value="Unassembled WGS sequence"/>
</dbReference>
<dbReference type="SMART" id="SM00062">
    <property type="entry name" value="PBPb"/>
    <property type="match status" value="1"/>
</dbReference>
<accession>A0ABT4LI12</accession>
<protein>
    <submittedName>
        <fullName evidence="4">Transporter substrate-binding domain-containing protein</fullName>
    </submittedName>
</protein>
<sequence>MIVRLIAACCFFVIANGSVQAEEPRKAQIFAGAFFPFILEQDNEGTPRGLSVDILERISALTGDPIEVKVYPWARAQQLLKQGTVNGLVGPYRSAERDGYMTYSNTHFYEDRMVLLQRKDKPVPWDGDFRSMSSYSILTINGWAYGPEFDAARPLLRTEKVATAAQALLMLRNDQVDLVALNERNALYEIRKEAALEEIEIKEPEFRTVVGYFAFPRENTDHAFQKRFNDALDHLAATGEINQLSARYGLSYIGRVTN</sequence>
<dbReference type="Pfam" id="PF00497">
    <property type="entry name" value="SBP_bac_3"/>
    <property type="match status" value="1"/>
</dbReference>